<protein>
    <submittedName>
        <fullName evidence="5">FAD-dependent oxidoreductase</fullName>
    </submittedName>
</protein>
<accession>A0ABQ3YA26</accession>
<dbReference type="SUPFAM" id="SSF51905">
    <property type="entry name" value="FAD/NAD(P)-binding domain"/>
    <property type="match status" value="1"/>
</dbReference>
<dbReference type="InterPro" id="IPR050641">
    <property type="entry name" value="RIFMO-like"/>
</dbReference>
<dbReference type="PRINTS" id="PR00420">
    <property type="entry name" value="RNGMNOXGNASE"/>
</dbReference>
<gene>
    <name evidence="5" type="ORF">Ade02nite_54420</name>
</gene>
<keyword evidence="6" id="KW-1185">Reference proteome</keyword>
<dbReference type="Proteomes" id="UP000609879">
    <property type="component" value="Unassembled WGS sequence"/>
</dbReference>
<dbReference type="RefSeq" id="WP_203769875.1">
    <property type="nucleotide sequence ID" value="NZ_BAAABO010000029.1"/>
</dbReference>
<keyword evidence="3" id="KW-0274">FAD</keyword>
<dbReference type="Gene3D" id="3.30.9.10">
    <property type="entry name" value="D-Amino Acid Oxidase, subunit A, domain 2"/>
    <property type="match status" value="1"/>
</dbReference>
<evidence type="ECO:0000313" key="6">
    <source>
        <dbReference type="Proteomes" id="UP000609879"/>
    </source>
</evidence>
<keyword evidence="2" id="KW-0285">Flavoprotein</keyword>
<reference evidence="5 6" key="1">
    <citation type="submission" date="2021-01" db="EMBL/GenBank/DDBJ databases">
        <title>Whole genome shotgun sequence of Actinoplanes deccanensis NBRC 13994.</title>
        <authorList>
            <person name="Komaki H."/>
            <person name="Tamura T."/>
        </authorList>
    </citation>
    <scope>NUCLEOTIDE SEQUENCE [LARGE SCALE GENOMIC DNA]</scope>
    <source>
        <strain evidence="5 6">NBRC 13994</strain>
    </source>
</reference>
<dbReference type="EMBL" id="BOMI01000108">
    <property type="protein sequence ID" value="GID76801.1"/>
    <property type="molecule type" value="Genomic_DNA"/>
</dbReference>
<dbReference type="InterPro" id="IPR036188">
    <property type="entry name" value="FAD/NAD-bd_sf"/>
</dbReference>
<dbReference type="PANTHER" id="PTHR43004">
    <property type="entry name" value="TRK SYSTEM POTASSIUM UPTAKE PROTEIN"/>
    <property type="match status" value="1"/>
</dbReference>
<organism evidence="5 6">
    <name type="scientific">Paractinoplanes deccanensis</name>
    <dbReference type="NCBI Taxonomy" id="113561"/>
    <lineage>
        <taxon>Bacteria</taxon>
        <taxon>Bacillati</taxon>
        <taxon>Actinomycetota</taxon>
        <taxon>Actinomycetes</taxon>
        <taxon>Micromonosporales</taxon>
        <taxon>Micromonosporaceae</taxon>
        <taxon>Paractinoplanes</taxon>
    </lineage>
</organism>
<evidence type="ECO:0000313" key="5">
    <source>
        <dbReference type="EMBL" id="GID76801.1"/>
    </source>
</evidence>
<feature type="domain" description="FAD-binding" evidence="4">
    <location>
        <begin position="11"/>
        <end position="365"/>
    </location>
</feature>
<dbReference type="Gene3D" id="3.50.50.60">
    <property type="entry name" value="FAD/NAD(P)-binding domain"/>
    <property type="match status" value="1"/>
</dbReference>
<evidence type="ECO:0000256" key="3">
    <source>
        <dbReference type="ARBA" id="ARBA00022827"/>
    </source>
</evidence>
<comment type="cofactor">
    <cofactor evidence="1">
        <name>FAD</name>
        <dbReference type="ChEBI" id="CHEBI:57692"/>
    </cofactor>
</comment>
<name>A0ABQ3YA26_9ACTN</name>
<dbReference type="InterPro" id="IPR002938">
    <property type="entry name" value="FAD-bd"/>
</dbReference>
<evidence type="ECO:0000259" key="4">
    <source>
        <dbReference type="Pfam" id="PF01494"/>
    </source>
</evidence>
<comment type="caution">
    <text evidence="5">The sequence shown here is derived from an EMBL/GenBank/DDBJ whole genome shotgun (WGS) entry which is preliminary data.</text>
</comment>
<evidence type="ECO:0000256" key="1">
    <source>
        <dbReference type="ARBA" id="ARBA00001974"/>
    </source>
</evidence>
<evidence type="ECO:0000256" key="2">
    <source>
        <dbReference type="ARBA" id="ARBA00022630"/>
    </source>
</evidence>
<proteinExistence type="predicted"/>
<dbReference type="PANTHER" id="PTHR43004:SF19">
    <property type="entry name" value="BINDING MONOOXYGENASE, PUTATIVE (JCVI)-RELATED"/>
    <property type="match status" value="1"/>
</dbReference>
<dbReference type="Pfam" id="PF01494">
    <property type="entry name" value="FAD_binding_3"/>
    <property type="match status" value="1"/>
</dbReference>
<dbReference type="Gene3D" id="3.40.30.120">
    <property type="match status" value="1"/>
</dbReference>
<sequence>MTHRTPGLRDHDVVVVGAGPAGLVAAAQLARHGIDVLVLDKRTGVSPLPRAVGVTLRQMEIFRGWGLEERLRAGTDDVDLAVLRTRTVAEAGEGTRVPINVPDVVQSSVVSPTASARVPQDHLEQVLADHVTRLTGRPARRGTEVIGLSQDEAGVTLAVRDATGLGGDAVEQLRAAYVVAADGAHSPIREQVGIESVGPDALMRGIGAEFRAPLWPILGPHRYALYSISHPDGAGVLIPSGDGTRWQYGVVLGPNDDVAALTRPGALADRIRIASGLPDLPVDLVRCGAFTADAKLAATFSSGRVFLAGDAAHRVTPRGGNGLAMAVRGGLAIGWRLAWVLRGWAPAHFLDTYETEVRPLAATDVARAADPHGRCHAVLTELLHDLGGRLQHAWLAPGAPGRSPVSTLDLVGDGLTLFLGEDDSAWRTAARLDHAVPVDAVTLPPATAHALGLHAGSGLLARPDAVPVARWYRVTRVDRAAAELERAVGDVLGLPATTMAGAT</sequence>